<proteinExistence type="predicted"/>
<sequence length="399" mass="45063">MLKILKDVDIICENVAKRHADAITDGLTKMVVRFKVRKARTYPTLKFDERALKLVDTHIENPACTKDVLATGKFGDPSDVNKPIKHCNNDPSTPNKKTGEQGDAQASHENLAKENKSTNQSQSENGNKDNQLKPGKMETTDSKTTDERANQKTAPTINANINHTQGENGFHEKRLEPGDNDSSTSNKTDGKQTDETDTYQNLPSKIESTSNSKVIQDNGRNEQEHTEKEAEVDSELGERKDEEVDPDTTTFNTEQKDAHYIEKVEYEERSEIIQFQFDELPTAQKQFIEDIRRGIQSDLADQVIKAICNVVLKEMGSNQADEIRNYISKCSLFCWTARSHNPPIYVDFMEVTENMRFDMSVYKPYTKAGPLVDYIVWPPIYLHKGGPMLSKGVAQGKKT</sequence>
<feature type="region of interest" description="Disordered" evidence="1">
    <location>
        <begin position="71"/>
        <end position="250"/>
    </location>
</feature>
<evidence type="ECO:0000313" key="3">
    <source>
        <dbReference type="EMBL" id="WAQ98518.1"/>
    </source>
</evidence>
<feature type="domain" description="Mitochondria-eating protein C-terminal" evidence="2">
    <location>
        <begin position="301"/>
        <end position="394"/>
    </location>
</feature>
<evidence type="ECO:0000256" key="1">
    <source>
        <dbReference type="SAM" id="MobiDB-lite"/>
    </source>
</evidence>
<reference evidence="3" key="1">
    <citation type="submission" date="2022-11" db="EMBL/GenBank/DDBJ databases">
        <title>Centuries of genome instability and evolution in soft-shell clam transmissible cancer (bioRxiv).</title>
        <authorList>
            <person name="Hart S.F.M."/>
            <person name="Yonemitsu M.A."/>
            <person name="Giersch R.M."/>
            <person name="Beal B.F."/>
            <person name="Arriagada G."/>
            <person name="Davis B.W."/>
            <person name="Ostrander E.A."/>
            <person name="Goff S.P."/>
            <person name="Metzger M.J."/>
        </authorList>
    </citation>
    <scope>NUCLEOTIDE SEQUENCE</scope>
    <source>
        <strain evidence="3">MELC-2E11</strain>
        <tissue evidence="3">Siphon/mantle</tissue>
    </source>
</reference>
<feature type="compositionally biased region" description="Basic and acidic residues" evidence="1">
    <location>
        <begin position="126"/>
        <end position="150"/>
    </location>
</feature>
<dbReference type="InterPro" id="IPR031981">
    <property type="entry name" value="MIEAP_C"/>
</dbReference>
<feature type="compositionally biased region" description="Polar residues" evidence="1">
    <location>
        <begin position="151"/>
        <end position="167"/>
    </location>
</feature>
<gene>
    <name evidence="3" type="ORF">MAR_022891</name>
</gene>
<evidence type="ECO:0000313" key="4">
    <source>
        <dbReference type="Proteomes" id="UP001164746"/>
    </source>
</evidence>
<dbReference type="Pfam" id="PF16026">
    <property type="entry name" value="MIEAP"/>
    <property type="match status" value="1"/>
</dbReference>
<accession>A0ABY7DQX7</accession>
<dbReference type="Proteomes" id="UP001164746">
    <property type="component" value="Chromosome 3"/>
</dbReference>
<feature type="compositionally biased region" description="Basic and acidic residues" evidence="1">
    <location>
        <begin position="219"/>
        <end position="242"/>
    </location>
</feature>
<dbReference type="EMBL" id="CP111014">
    <property type="protein sequence ID" value="WAQ98518.1"/>
    <property type="molecule type" value="Genomic_DNA"/>
</dbReference>
<feature type="compositionally biased region" description="Polar residues" evidence="1">
    <location>
        <begin position="198"/>
        <end position="215"/>
    </location>
</feature>
<evidence type="ECO:0000259" key="2">
    <source>
        <dbReference type="Pfam" id="PF16026"/>
    </source>
</evidence>
<organism evidence="3 4">
    <name type="scientific">Mya arenaria</name>
    <name type="common">Soft-shell clam</name>
    <dbReference type="NCBI Taxonomy" id="6604"/>
    <lineage>
        <taxon>Eukaryota</taxon>
        <taxon>Metazoa</taxon>
        <taxon>Spiralia</taxon>
        <taxon>Lophotrochozoa</taxon>
        <taxon>Mollusca</taxon>
        <taxon>Bivalvia</taxon>
        <taxon>Autobranchia</taxon>
        <taxon>Heteroconchia</taxon>
        <taxon>Euheterodonta</taxon>
        <taxon>Imparidentia</taxon>
        <taxon>Neoheterodontei</taxon>
        <taxon>Myida</taxon>
        <taxon>Myoidea</taxon>
        <taxon>Myidae</taxon>
        <taxon>Mya</taxon>
    </lineage>
</organism>
<name>A0ABY7DQX7_MYAAR</name>
<protein>
    <recommendedName>
        <fullName evidence="2">Mitochondria-eating protein C-terminal domain-containing protein</fullName>
    </recommendedName>
</protein>
<keyword evidence="4" id="KW-1185">Reference proteome</keyword>